<keyword evidence="6" id="KW-0862">Zinc</keyword>
<dbReference type="NCBIfam" id="TIGR00598">
    <property type="entry name" value="rad14"/>
    <property type="match status" value="1"/>
</dbReference>
<keyword evidence="8" id="KW-0234">DNA repair</keyword>
<evidence type="ECO:0000256" key="6">
    <source>
        <dbReference type="ARBA" id="ARBA00022833"/>
    </source>
</evidence>
<dbReference type="InterPro" id="IPR037129">
    <property type="entry name" value="XPA_sf"/>
</dbReference>
<evidence type="ECO:0000313" key="12">
    <source>
        <dbReference type="WBParaSite" id="PTRK_0001674400.1"/>
    </source>
</evidence>
<dbReference type="Pfam" id="PF01286">
    <property type="entry name" value="XPA_N"/>
    <property type="match status" value="1"/>
</dbReference>
<dbReference type="PANTHER" id="PTHR10142:SF0">
    <property type="entry name" value="DNA REPAIR PROTEIN COMPLEMENTING XP-A CELLS"/>
    <property type="match status" value="1"/>
</dbReference>
<keyword evidence="3" id="KW-0479">Metal-binding</keyword>
<evidence type="ECO:0000256" key="5">
    <source>
        <dbReference type="ARBA" id="ARBA00022771"/>
    </source>
</evidence>
<keyword evidence="11" id="KW-1185">Reference proteome</keyword>
<dbReference type="Proteomes" id="UP000038045">
    <property type="component" value="Unplaced"/>
</dbReference>
<dbReference type="SUPFAM" id="SSF46955">
    <property type="entry name" value="Putative DNA-binding domain"/>
    <property type="match status" value="1"/>
</dbReference>
<evidence type="ECO:0000256" key="3">
    <source>
        <dbReference type="ARBA" id="ARBA00022723"/>
    </source>
</evidence>
<dbReference type="AlphaFoldDB" id="A0A0N5A4W0"/>
<sequence>MNKRSDISDVEKYYLKRQKNYKGAGGFDVSENDELESREKYKRYKRRKVADESQRINSSTVPPDNCDRCKRELIESYLWLSYGEAICDRCREENEGDYKYITKTDAKQIYLLKDADLELRKPSLRYVLKKNPRNPKYGDMALYLEKQVEERAYLVHGGIDGLEEARRIAEEKSNKRMINKVKKEMANIRKDLRDKESFIKDYNTLRHDCSYGDEIELPNEEYQKICVKCGSIKKYTKM</sequence>
<dbReference type="InterPro" id="IPR009061">
    <property type="entry name" value="DNA-bd_dom_put_sf"/>
</dbReference>
<dbReference type="PANTHER" id="PTHR10142">
    <property type="entry name" value="DNA REPAIR PROTEIN COMPLEMENTING XP-A CELLS"/>
    <property type="match status" value="1"/>
</dbReference>
<evidence type="ECO:0000313" key="11">
    <source>
        <dbReference type="Proteomes" id="UP000038045"/>
    </source>
</evidence>
<dbReference type="GO" id="GO:1901255">
    <property type="term" value="P:nucleotide-excision repair involved in interstrand cross-link repair"/>
    <property type="evidence" value="ECO:0007669"/>
    <property type="project" value="TreeGrafter"/>
</dbReference>
<evidence type="ECO:0000256" key="7">
    <source>
        <dbReference type="ARBA" id="ARBA00023125"/>
    </source>
</evidence>
<evidence type="ECO:0000256" key="9">
    <source>
        <dbReference type="ARBA" id="ARBA00023242"/>
    </source>
</evidence>
<comment type="subcellular location">
    <subcellularLocation>
        <location evidence="1">Nucleus</location>
    </subcellularLocation>
</comment>
<dbReference type="Pfam" id="PF05181">
    <property type="entry name" value="XPA_C"/>
    <property type="match status" value="1"/>
</dbReference>
<dbReference type="STRING" id="131310.A0A0N5A4W0"/>
<organism evidence="11 12">
    <name type="scientific">Parastrongyloides trichosuri</name>
    <name type="common">Possum-specific nematode worm</name>
    <dbReference type="NCBI Taxonomy" id="131310"/>
    <lineage>
        <taxon>Eukaryota</taxon>
        <taxon>Metazoa</taxon>
        <taxon>Ecdysozoa</taxon>
        <taxon>Nematoda</taxon>
        <taxon>Chromadorea</taxon>
        <taxon>Rhabditida</taxon>
        <taxon>Tylenchina</taxon>
        <taxon>Panagrolaimomorpha</taxon>
        <taxon>Strongyloidoidea</taxon>
        <taxon>Strongyloididae</taxon>
        <taxon>Parastrongyloides</taxon>
    </lineage>
</organism>
<dbReference type="SUPFAM" id="SSF57716">
    <property type="entry name" value="Glucocorticoid receptor-like (DNA-binding domain)"/>
    <property type="match status" value="1"/>
</dbReference>
<dbReference type="GO" id="GO:0000715">
    <property type="term" value="P:nucleotide-excision repair, DNA damage recognition"/>
    <property type="evidence" value="ECO:0007669"/>
    <property type="project" value="TreeGrafter"/>
</dbReference>
<evidence type="ECO:0000256" key="4">
    <source>
        <dbReference type="ARBA" id="ARBA00022763"/>
    </source>
</evidence>
<dbReference type="GO" id="GO:0008270">
    <property type="term" value="F:zinc ion binding"/>
    <property type="evidence" value="ECO:0007669"/>
    <property type="project" value="UniProtKB-KW"/>
</dbReference>
<dbReference type="GO" id="GO:0003684">
    <property type="term" value="F:damaged DNA binding"/>
    <property type="evidence" value="ECO:0007669"/>
    <property type="project" value="InterPro"/>
</dbReference>
<feature type="domain" description="XPA C-terminal" evidence="10">
    <location>
        <begin position="98"/>
        <end position="148"/>
    </location>
</feature>
<keyword evidence="9" id="KW-0539">Nucleus</keyword>
<evidence type="ECO:0000256" key="1">
    <source>
        <dbReference type="ARBA" id="ARBA00004123"/>
    </source>
</evidence>
<proteinExistence type="inferred from homology"/>
<dbReference type="InterPro" id="IPR022656">
    <property type="entry name" value="XPA_C"/>
</dbReference>
<evidence type="ECO:0000256" key="8">
    <source>
        <dbReference type="ARBA" id="ARBA00023204"/>
    </source>
</evidence>
<evidence type="ECO:0000259" key="10">
    <source>
        <dbReference type="Pfam" id="PF05181"/>
    </source>
</evidence>
<keyword evidence="4" id="KW-0227">DNA damage</keyword>
<protein>
    <submittedName>
        <fullName evidence="12">XPA_C domain-containing protein</fullName>
    </submittedName>
</protein>
<dbReference type="GO" id="GO:0006284">
    <property type="term" value="P:base-excision repair"/>
    <property type="evidence" value="ECO:0007669"/>
    <property type="project" value="TreeGrafter"/>
</dbReference>
<name>A0A0N5A4W0_PARTI</name>
<comment type="similarity">
    <text evidence="2">Belongs to the XPA family.</text>
</comment>
<dbReference type="InterPro" id="IPR000465">
    <property type="entry name" value="XPA/RAD14"/>
</dbReference>
<evidence type="ECO:0000256" key="2">
    <source>
        <dbReference type="ARBA" id="ARBA00005548"/>
    </source>
</evidence>
<reference evidence="12" key="1">
    <citation type="submission" date="2017-02" db="UniProtKB">
        <authorList>
            <consortium name="WormBaseParasite"/>
        </authorList>
    </citation>
    <scope>IDENTIFICATION</scope>
</reference>
<keyword evidence="5" id="KW-0863">Zinc-finger</keyword>
<dbReference type="GO" id="GO:0000110">
    <property type="term" value="C:nucleotide-excision repair factor 1 complex"/>
    <property type="evidence" value="ECO:0007669"/>
    <property type="project" value="TreeGrafter"/>
</dbReference>
<accession>A0A0N5A4W0</accession>
<dbReference type="InterPro" id="IPR022652">
    <property type="entry name" value="Znf_XPA_CS"/>
</dbReference>
<dbReference type="Gene3D" id="3.90.530.10">
    <property type="entry name" value="XPA C-terminal domain"/>
    <property type="match status" value="1"/>
</dbReference>
<dbReference type="GO" id="GO:0070914">
    <property type="term" value="P:UV-damage excision repair"/>
    <property type="evidence" value="ECO:0007669"/>
    <property type="project" value="TreeGrafter"/>
</dbReference>
<dbReference type="WBParaSite" id="PTRK_0001674400.1">
    <property type="protein sequence ID" value="PTRK_0001674400.1"/>
    <property type="gene ID" value="PTRK_0001674400"/>
</dbReference>
<keyword evidence="7" id="KW-0238">DNA-binding</keyword>